<evidence type="ECO:0000313" key="4">
    <source>
        <dbReference type="Proteomes" id="UP000176864"/>
    </source>
</evidence>
<comment type="caution">
    <text evidence="3">The sequence shown here is derived from an EMBL/GenBank/DDBJ whole genome shotgun (WGS) entry which is preliminary data.</text>
</comment>
<dbReference type="PANTHER" id="PTHR34477:SF1">
    <property type="entry name" value="UPF0213 PROTEIN YHBQ"/>
    <property type="match status" value="1"/>
</dbReference>
<dbReference type="GO" id="GO:0004519">
    <property type="term" value="F:endonuclease activity"/>
    <property type="evidence" value="ECO:0007669"/>
    <property type="project" value="UniProtKB-KW"/>
</dbReference>
<dbReference type="STRING" id="1817824.A2751_00490"/>
<dbReference type="PROSITE" id="PS50164">
    <property type="entry name" value="GIY_YIG"/>
    <property type="match status" value="1"/>
</dbReference>
<feature type="domain" description="GIY-YIG" evidence="2">
    <location>
        <begin position="3"/>
        <end position="79"/>
    </location>
</feature>
<dbReference type="InterPro" id="IPR000305">
    <property type="entry name" value="GIY-YIG_endonuc"/>
</dbReference>
<comment type="similarity">
    <text evidence="1">Belongs to the UPF0213 family.</text>
</comment>
<gene>
    <name evidence="3" type="ORF">A2751_00490</name>
</gene>
<evidence type="ECO:0000256" key="1">
    <source>
        <dbReference type="ARBA" id="ARBA00007435"/>
    </source>
</evidence>
<name>A0A1F5NPF1_9BACT</name>
<dbReference type="CDD" id="cd10456">
    <property type="entry name" value="GIY-YIG_UPF0213"/>
    <property type="match status" value="1"/>
</dbReference>
<dbReference type="PANTHER" id="PTHR34477">
    <property type="entry name" value="UPF0213 PROTEIN YHBQ"/>
    <property type="match status" value="1"/>
</dbReference>
<keyword evidence="3" id="KW-0255">Endonuclease</keyword>
<dbReference type="InterPro" id="IPR035901">
    <property type="entry name" value="GIY-YIG_endonuc_sf"/>
</dbReference>
<proteinExistence type="inferred from homology"/>
<dbReference type="EMBL" id="MFEK01000001">
    <property type="protein sequence ID" value="OGE79557.1"/>
    <property type="molecule type" value="Genomic_DNA"/>
</dbReference>
<dbReference type="InterPro" id="IPR050190">
    <property type="entry name" value="UPF0213_domain"/>
</dbReference>
<evidence type="ECO:0000259" key="2">
    <source>
        <dbReference type="PROSITE" id="PS50164"/>
    </source>
</evidence>
<organism evidence="3 4">
    <name type="scientific">Candidatus Doudnabacteria bacterium RIFCSPHIGHO2_01_FULL_46_14</name>
    <dbReference type="NCBI Taxonomy" id="1817824"/>
    <lineage>
        <taxon>Bacteria</taxon>
        <taxon>Candidatus Doudnaibacteriota</taxon>
    </lineage>
</organism>
<dbReference type="Pfam" id="PF01541">
    <property type="entry name" value="GIY-YIG"/>
    <property type="match status" value="1"/>
</dbReference>
<keyword evidence="3" id="KW-0378">Hydrolase</keyword>
<reference evidence="3 4" key="1">
    <citation type="journal article" date="2016" name="Nat. Commun.">
        <title>Thousands of microbial genomes shed light on interconnected biogeochemical processes in an aquifer system.</title>
        <authorList>
            <person name="Anantharaman K."/>
            <person name="Brown C.T."/>
            <person name="Hug L.A."/>
            <person name="Sharon I."/>
            <person name="Castelle C.J."/>
            <person name="Probst A.J."/>
            <person name="Thomas B.C."/>
            <person name="Singh A."/>
            <person name="Wilkins M.J."/>
            <person name="Karaoz U."/>
            <person name="Brodie E.L."/>
            <person name="Williams K.H."/>
            <person name="Hubbard S.S."/>
            <person name="Banfield J.F."/>
        </authorList>
    </citation>
    <scope>NUCLEOTIDE SEQUENCE [LARGE SCALE GENOMIC DNA]</scope>
</reference>
<dbReference type="Gene3D" id="3.40.1440.10">
    <property type="entry name" value="GIY-YIG endonuclease"/>
    <property type="match status" value="1"/>
</dbReference>
<keyword evidence="3" id="KW-0540">Nuclease</keyword>
<sequence>MTRAYHLYILKCADKTLYTGITVDVKRRVLEHNSSRFGAKYTRSRRPVKLVFSKKFRSRSKASRQEARIKKLSRAEKLKII</sequence>
<evidence type="ECO:0000313" key="3">
    <source>
        <dbReference type="EMBL" id="OGE79557.1"/>
    </source>
</evidence>
<dbReference type="SUPFAM" id="SSF82771">
    <property type="entry name" value="GIY-YIG endonuclease"/>
    <property type="match status" value="1"/>
</dbReference>
<dbReference type="AlphaFoldDB" id="A0A1F5NPF1"/>
<protein>
    <submittedName>
        <fullName evidence="3">Endonuclease</fullName>
    </submittedName>
</protein>
<dbReference type="Proteomes" id="UP000176864">
    <property type="component" value="Unassembled WGS sequence"/>
</dbReference>
<accession>A0A1F5NPF1</accession>